<keyword evidence="12 14" id="KW-0378">Hydrolase</keyword>
<dbReference type="GO" id="GO:0032299">
    <property type="term" value="C:ribonuclease H2 complex"/>
    <property type="evidence" value="ECO:0007669"/>
    <property type="project" value="TreeGrafter"/>
</dbReference>
<dbReference type="InterPro" id="IPR024567">
    <property type="entry name" value="RNase_HII/HIII_dom"/>
</dbReference>
<dbReference type="Proteomes" id="UP001431572">
    <property type="component" value="Chromosome 1"/>
</dbReference>
<dbReference type="Gene3D" id="3.30.420.10">
    <property type="entry name" value="Ribonuclease H-like superfamily/Ribonuclease H"/>
    <property type="match status" value="1"/>
</dbReference>
<evidence type="ECO:0000313" key="19">
    <source>
        <dbReference type="EMBL" id="WJW66873.1"/>
    </source>
</evidence>
<dbReference type="InterPro" id="IPR036397">
    <property type="entry name" value="RNaseH_sf"/>
</dbReference>
<dbReference type="GO" id="GO:0006298">
    <property type="term" value="P:mismatch repair"/>
    <property type="evidence" value="ECO:0007669"/>
    <property type="project" value="TreeGrafter"/>
</dbReference>
<keyword evidence="9 14" id="KW-0540">Nuclease</keyword>
<evidence type="ECO:0000256" key="16">
    <source>
        <dbReference type="RuleBase" id="RU003515"/>
    </source>
</evidence>
<organism evidence="18 20">
    <name type="scientific">Candidatus Chlorohelix allophototropha</name>
    <dbReference type="NCBI Taxonomy" id="3003348"/>
    <lineage>
        <taxon>Bacteria</taxon>
        <taxon>Bacillati</taxon>
        <taxon>Chloroflexota</taxon>
        <taxon>Chloroflexia</taxon>
        <taxon>Candidatus Chloroheliales</taxon>
        <taxon>Candidatus Chloroheliaceae</taxon>
        <taxon>Candidatus Chlorohelix</taxon>
    </lineage>
</organism>
<dbReference type="CDD" id="cd07182">
    <property type="entry name" value="RNase_HII_bacteria_HII_like"/>
    <property type="match status" value="1"/>
</dbReference>
<dbReference type="GO" id="GO:0003723">
    <property type="term" value="F:RNA binding"/>
    <property type="evidence" value="ECO:0007669"/>
    <property type="project" value="UniProtKB-UniRule"/>
</dbReference>
<evidence type="ECO:0000256" key="9">
    <source>
        <dbReference type="ARBA" id="ARBA00022722"/>
    </source>
</evidence>
<feature type="binding site" evidence="14 15">
    <location>
        <position position="120"/>
    </location>
    <ligand>
        <name>a divalent metal cation</name>
        <dbReference type="ChEBI" id="CHEBI:60240"/>
    </ligand>
</feature>
<evidence type="ECO:0000256" key="2">
    <source>
        <dbReference type="ARBA" id="ARBA00001946"/>
    </source>
</evidence>
<dbReference type="Proteomes" id="UP000521676">
    <property type="component" value="Unassembled WGS sequence"/>
</dbReference>
<dbReference type="GO" id="GO:0005737">
    <property type="term" value="C:cytoplasm"/>
    <property type="evidence" value="ECO:0007669"/>
    <property type="project" value="UniProtKB-SubCell"/>
</dbReference>
<dbReference type="AlphaFoldDB" id="A0A8T7LXP1"/>
<dbReference type="EC" id="3.1.26.4" evidence="6 14"/>
<evidence type="ECO:0000256" key="15">
    <source>
        <dbReference type="PROSITE-ProRule" id="PRU01319"/>
    </source>
</evidence>
<protein>
    <recommendedName>
        <fullName evidence="7 14">Ribonuclease HII</fullName>
        <shortName evidence="14">RNase HII</shortName>
        <ecNumber evidence="6 14">3.1.26.4</ecNumber>
    </recommendedName>
</protein>
<evidence type="ECO:0000256" key="1">
    <source>
        <dbReference type="ARBA" id="ARBA00000077"/>
    </source>
</evidence>
<keyword evidence="11 14" id="KW-0255">Endonuclease</keyword>
<gene>
    <name evidence="14" type="primary">rnhB</name>
    <name evidence="18" type="ORF">HXX08_03850</name>
    <name evidence="19" type="ORF">OZ401_000118</name>
</gene>
<evidence type="ECO:0000256" key="13">
    <source>
        <dbReference type="ARBA" id="ARBA00023211"/>
    </source>
</evidence>
<comment type="catalytic activity">
    <reaction evidence="1 14 15 16">
        <text>Endonucleolytic cleavage to 5'-phosphomonoester.</text>
        <dbReference type="EC" id="3.1.26.4"/>
    </reaction>
</comment>
<dbReference type="RefSeq" id="WP_341468766.1">
    <property type="nucleotide sequence ID" value="NZ_CP128399.1"/>
</dbReference>
<keyword evidence="10 14" id="KW-0479">Metal-binding</keyword>
<evidence type="ECO:0000256" key="6">
    <source>
        <dbReference type="ARBA" id="ARBA00012180"/>
    </source>
</evidence>
<dbReference type="Pfam" id="PF01351">
    <property type="entry name" value="RNase_HII"/>
    <property type="match status" value="1"/>
</dbReference>
<dbReference type="GO" id="GO:0030145">
    <property type="term" value="F:manganese ion binding"/>
    <property type="evidence" value="ECO:0007669"/>
    <property type="project" value="UniProtKB-UniRule"/>
</dbReference>
<dbReference type="InterPro" id="IPR012337">
    <property type="entry name" value="RNaseH-like_sf"/>
</dbReference>
<evidence type="ECO:0000256" key="5">
    <source>
        <dbReference type="ARBA" id="ARBA00007383"/>
    </source>
</evidence>
<dbReference type="InterPro" id="IPR001352">
    <property type="entry name" value="RNase_HII/HIII"/>
</dbReference>
<proteinExistence type="inferred from homology"/>
<comment type="function">
    <text evidence="3 14 16">Endonuclease that specifically degrades the RNA of RNA-DNA hybrids.</text>
</comment>
<dbReference type="GO" id="GO:0043137">
    <property type="term" value="P:DNA replication, removal of RNA primer"/>
    <property type="evidence" value="ECO:0007669"/>
    <property type="project" value="TreeGrafter"/>
</dbReference>
<dbReference type="NCBIfam" id="NF000595">
    <property type="entry name" value="PRK00015.1-3"/>
    <property type="match status" value="1"/>
</dbReference>
<keyword evidence="13 14" id="KW-0464">Manganese</keyword>
<dbReference type="PANTHER" id="PTHR10954">
    <property type="entry name" value="RIBONUCLEASE H2 SUBUNIT A"/>
    <property type="match status" value="1"/>
</dbReference>
<evidence type="ECO:0000313" key="20">
    <source>
        <dbReference type="Proteomes" id="UP000521676"/>
    </source>
</evidence>
<feature type="domain" description="RNase H type-2" evidence="17">
    <location>
        <begin position="19"/>
        <end position="212"/>
    </location>
</feature>
<evidence type="ECO:0000256" key="11">
    <source>
        <dbReference type="ARBA" id="ARBA00022759"/>
    </source>
</evidence>
<comment type="cofactor">
    <cofactor evidence="14 15">
        <name>Mn(2+)</name>
        <dbReference type="ChEBI" id="CHEBI:29035"/>
    </cofactor>
    <cofactor evidence="14 15">
        <name>Mg(2+)</name>
        <dbReference type="ChEBI" id="CHEBI:18420"/>
    </cofactor>
    <text evidence="14 15">Manganese or magnesium. Binds 1 divalent metal ion per monomer in the absence of substrate. May bind a second metal ion after substrate binding.</text>
</comment>
<keyword evidence="8 14" id="KW-0963">Cytoplasm</keyword>
<evidence type="ECO:0000313" key="21">
    <source>
        <dbReference type="Proteomes" id="UP001431572"/>
    </source>
</evidence>
<dbReference type="SUPFAM" id="SSF53098">
    <property type="entry name" value="Ribonuclease H-like"/>
    <property type="match status" value="1"/>
</dbReference>
<evidence type="ECO:0000256" key="4">
    <source>
        <dbReference type="ARBA" id="ARBA00004496"/>
    </source>
</evidence>
<comment type="subcellular location">
    <subcellularLocation>
        <location evidence="4 14">Cytoplasm</location>
    </subcellularLocation>
</comment>
<feature type="binding site" evidence="14 15">
    <location>
        <position position="26"/>
    </location>
    <ligand>
        <name>a divalent metal cation</name>
        <dbReference type="ChEBI" id="CHEBI:60240"/>
    </ligand>
</feature>
<accession>A0A8T7LXP1</accession>
<name>A0A8T7LXP1_9CHLR</name>
<reference evidence="18 20" key="1">
    <citation type="submission" date="2020-06" db="EMBL/GenBank/DDBJ databases">
        <title>Anoxygenic phototrophic Chloroflexota member uses a Type I reaction center.</title>
        <authorList>
            <person name="Tsuji J.M."/>
            <person name="Shaw N.A."/>
            <person name="Nagashima S."/>
            <person name="Venkiteswaran J."/>
            <person name="Schiff S.L."/>
            <person name="Hanada S."/>
            <person name="Tank M."/>
            <person name="Neufeld J.D."/>
        </authorList>
    </citation>
    <scope>NUCLEOTIDE SEQUENCE [LARGE SCALE GENOMIC DNA]</scope>
    <source>
        <strain evidence="18">L227-S17</strain>
    </source>
</reference>
<dbReference type="GO" id="GO:0004523">
    <property type="term" value="F:RNA-DNA hybrid ribonuclease activity"/>
    <property type="evidence" value="ECO:0007669"/>
    <property type="project" value="UniProtKB-UniRule"/>
</dbReference>
<evidence type="ECO:0000256" key="8">
    <source>
        <dbReference type="ARBA" id="ARBA00022490"/>
    </source>
</evidence>
<evidence type="ECO:0000313" key="18">
    <source>
        <dbReference type="EMBL" id="NWJ44992.1"/>
    </source>
</evidence>
<evidence type="ECO:0000256" key="7">
    <source>
        <dbReference type="ARBA" id="ARBA00019179"/>
    </source>
</evidence>
<comment type="similarity">
    <text evidence="5 14 16">Belongs to the RNase HII family.</text>
</comment>
<evidence type="ECO:0000256" key="3">
    <source>
        <dbReference type="ARBA" id="ARBA00004065"/>
    </source>
</evidence>
<comment type="cofactor">
    <cofactor evidence="2">
        <name>Mg(2+)</name>
        <dbReference type="ChEBI" id="CHEBI:18420"/>
    </cofactor>
</comment>
<evidence type="ECO:0000256" key="14">
    <source>
        <dbReference type="HAMAP-Rule" id="MF_00052"/>
    </source>
</evidence>
<reference evidence="19" key="2">
    <citation type="journal article" date="2024" name="Nature">
        <title>Anoxygenic phototroph of the Chloroflexota uses a type I reaction centre.</title>
        <authorList>
            <person name="Tsuji J.M."/>
            <person name="Shaw N.A."/>
            <person name="Nagashima S."/>
            <person name="Venkiteswaran J.J."/>
            <person name="Schiff S.L."/>
            <person name="Watanabe T."/>
            <person name="Fukui M."/>
            <person name="Hanada S."/>
            <person name="Tank M."/>
            <person name="Neufeld J.D."/>
        </authorList>
    </citation>
    <scope>NUCLEOTIDE SEQUENCE</scope>
    <source>
        <strain evidence="19">L227-S17</strain>
    </source>
</reference>
<sequence>MPIFPNLEFEQALWLEGKTRLVGLDEVGRGAYTASVVAAAVILPNDEKALSRLAGVRDSKMLSREARVRLVSSIRQTAVAYGIGAASPAEIERFNIRGATALAMKRALRRIGTYDHLLVDGLRVKELGLEQQTAIVKGDALCLSIACASVIAKVCRDGLMYKLAARYPGYGWENNVGYGTPEHIAGLNRLGITPHHRRSFAPIRALLQCADGA</sequence>
<dbReference type="EMBL" id="JACATZ010000001">
    <property type="protein sequence ID" value="NWJ44992.1"/>
    <property type="molecule type" value="Genomic_DNA"/>
</dbReference>
<feature type="binding site" evidence="14 15">
    <location>
        <position position="25"/>
    </location>
    <ligand>
        <name>a divalent metal cation</name>
        <dbReference type="ChEBI" id="CHEBI:60240"/>
    </ligand>
</feature>
<dbReference type="HAMAP" id="MF_00052_B">
    <property type="entry name" value="RNase_HII_B"/>
    <property type="match status" value="1"/>
</dbReference>
<dbReference type="PANTHER" id="PTHR10954:SF18">
    <property type="entry name" value="RIBONUCLEASE HII"/>
    <property type="match status" value="1"/>
</dbReference>
<evidence type="ECO:0000259" key="17">
    <source>
        <dbReference type="PROSITE" id="PS51975"/>
    </source>
</evidence>
<evidence type="ECO:0000256" key="12">
    <source>
        <dbReference type="ARBA" id="ARBA00022801"/>
    </source>
</evidence>
<dbReference type="EMBL" id="CP128399">
    <property type="protein sequence ID" value="WJW66873.1"/>
    <property type="molecule type" value="Genomic_DNA"/>
</dbReference>
<dbReference type="InterPro" id="IPR022898">
    <property type="entry name" value="RNase_HII"/>
</dbReference>
<evidence type="ECO:0000256" key="10">
    <source>
        <dbReference type="ARBA" id="ARBA00022723"/>
    </source>
</evidence>
<dbReference type="PROSITE" id="PS51975">
    <property type="entry name" value="RNASE_H_2"/>
    <property type="match status" value="1"/>
</dbReference>
<keyword evidence="21" id="KW-1185">Reference proteome</keyword>